<organism evidence="3 4">
    <name type="scientific">Pusillimonas minor</name>
    <dbReference type="NCBI Taxonomy" id="2697024"/>
    <lineage>
        <taxon>Bacteria</taxon>
        <taxon>Pseudomonadati</taxon>
        <taxon>Pseudomonadota</taxon>
        <taxon>Betaproteobacteria</taxon>
        <taxon>Burkholderiales</taxon>
        <taxon>Alcaligenaceae</taxon>
        <taxon>Pusillimonas</taxon>
    </lineage>
</organism>
<dbReference type="InterPro" id="IPR051199">
    <property type="entry name" value="LPS_LOS_Heptosyltrfase"/>
</dbReference>
<name>A0A842HTX1_9BURK</name>
<dbReference type="Gene3D" id="3.40.50.2000">
    <property type="entry name" value="Glycogen Phosphorylase B"/>
    <property type="match status" value="2"/>
</dbReference>
<dbReference type="PANTHER" id="PTHR30160">
    <property type="entry name" value="TETRAACYLDISACCHARIDE 4'-KINASE-RELATED"/>
    <property type="match status" value="1"/>
</dbReference>
<dbReference type="EMBL" id="JACJUU010000013">
    <property type="protein sequence ID" value="MBC2770860.1"/>
    <property type="molecule type" value="Genomic_DNA"/>
</dbReference>
<accession>A0A842HTX1</accession>
<dbReference type="GO" id="GO:0009244">
    <property type="term" value="P:lipopolysaccharide core region biosynthetic process"/>
    <property type="evidence" value="ECO:0007669"/>
    <property type="project" value="TreeGrafter"/>
</dbReference>
<evidence type="ECO:0000313" key="3">
    <source>
        <dbReference type="EMBL" id="MBC2770860.1"/>
    </source>
</evidence>
<sequence>MTDISAIYVRLPNWIGDVCMALPSLHALLDTGKPVIVCARPWAKALLSGYALAGFIEMTGSWTQNRRAVAQSRRQYAGQGATVGLLLPDSLSSAMVFRLAGLQCAGYRDDGRSLLLKWPVRKPQPRPHAVESWYGLTQTALTLWNLPCPAGKPSDTLGLKLRASANAQVLSVLSRAGLDNTPFILIAPTATGLHKGQVKVWPHFNALTLRLQQQGYTVVMCPPPGERDDALRNAPAALCLDPLPLDDFVALTQKARLVICNDSGVSHLSAAGNALQLTLFGVTDRERTGPWSPKAHCLGQMGQWPELDNVAEKAISLAGK</sequence>
<comment type="caution">
    <text evidence="3">The sequence shown here is derived from an EMBL/GenBank/DDBJ whole genome shotgun (WGS) entry which is preliminary data.</text>
</comment>
<reference evidence="3 4" key="1">
    <citation type="submission" date="2020-08" db="EMBL/GenBank/DDBJ databases">
        <title>Paraeoetvoesia sp. YC-7-48 draft genome sequence.</title>
        <authorList>
            <person name="Yao L."/>
        </authorList>
    </citation>
    <scope>NUCLEOTIDE SEQUENCE [LARGE SCALE GENOMIC DNA]</scope>
    <source>
        <strain evidence="4">YC-7-48</strain>
    </source>
</reference>
<keyword evidence="1" id="KW-0328">Glycosyltransferase</keyword>
<dbReference type="GO" id="GO:0005829">
    <property type="term" value="C:cytosol"/>
    <property type="evidence" value="ECO:0007669"/>
    <property type="project" value="TreeGrafter"/>
</dbReference>
<proteinExistence type="predicted"/>
<keyword evidence="2 3" id="KW-0808">Transferase</keyword>
<dbReference type="RefSeq" id="WP_185780519.1">
    <property type="nucleotide sequence ID" value="NZ_JACJUU010000013.1"/>
</dbReference>
<dbReference type="GO" id="GO:0008713">
    <property type="term" value="F:ADP-heptose-lipopolysaccharide heptosyltransferase activity"/>
    <property type="evidence" value="ECO:0007669"/>
    <property type="project" value="TreeGrafter"/>
</dbReference>
<evidence type="ECO:0000256" key="2">
    <source>
        <dbReference type="ARBA" id="ARBA00022679"/>
    </source>
</evidence>
<dbReference type="InterPro" id="IPR002201">
    <property type="entry name" value="Glyco_trans_9"/>
</dbReference>
<gene>
    <name evidence="3" type="ORF">GTU67_13165</name>
</gene>
<dbReference type="SUPFAM" id="SSF53756">
    <property type="entry name" value="UDP-Glycosyltransferase/glycogen phosphorylase"/>
    <property type="match status" value="1"/>
</dbReference>
<evidence type="ECO:0000256" key="1">
    <source>
        <dbReference type="ARBA" id="ARBA00022676"/>
    </source>
</evidence>
<protein>
    <submittedName>
        <fullName evidence="3">Heptosyltransferase</fullName>
    </submittedName>
</protein>
<dbReference type="Proteomes" id="UP000545386">
    <property type="component" value="Unassembled WGS sequence"/>
</dbReference>
<evidence type="ECO:0000313" key="4">
    <source>
        <dbReference type="Proteomes" id="UP000545386"/>
    </source>
</evidence>
<dbReference type="Pfam" id="PF01075">
    <property type="entry name" value="Glyco_transf_9"/>
    <property type="match status" value="1"/>
</dbReference>
<keyword evidence="4" id="KW-1185">Reference proteome</keyword>
<dbReference type="AlphaFoldDB" id="A0A842HTX1"/>